<evidence type="ECO:0000313" key="3">
    <source>
        <dbReference type="EMBL" id="SLM41249.1"/>
    </source>
</evidence>
<dbReference type="Proteomes" id="UP000192927">
    <property type="component" value="Unassembled WGS sequence"/>
</dbReference>
<evidence type="ECO:0000313" key="4">
    <source>
        <dbReference type="Proteomes" id="UP000192927"/>
    </source>
</evidence>
<organism evidence="3 4">
    <name type="scientific">Lasallia pustulata</name>
    <dbReference type="NCBI Taxonomy" id="136370"/>
    <lineage>
        <taxon>Eukaryota</taxon>
        <taxon>Fungi</taxon>
        <taxon>Dikarya</taxon>
        <taxon>Ascomycota</taxon>
        <taxon>Pezizomycotina</taxon>
        <taxon>Lecanoromycetes</taxon>
        <taxon>OSLEUM clade</taxon>
        <taxon>Umbilicariomycetidae</taxon>
        <taxon>Umbilicariales</taxon>
        <taxon>Umbilicariaceae</taxon>
        <taxon>Lasallia</taxon>
    </lineage>
</organism>
<evidence type="ECO:0000256" key="1">
    <source>
        <dbReference type="SAM" id="MobiDB-lite"/>
    </source>
</evidence>
<feature type="transmembrane region" description="Helical" evidence="2">
    <location>
        <begin position="12"/>
        <end position="35"/>
    </location>
</feature>
<dbReference type="EMBL" id="FWEW01003806">
    <property type="protein sequence ID" value="SLM41249.1"/>
    <property type="molecule type" value="Genomic_DNA"/>
</dbReference>
<feature type="transmembrane region" description="Helical" evidence="2">
    <location>
        <begin position="228"/>
        <end position="248"/>
    </location>
</feature>
<evidence type="ECO:0000256" key="2">
    <source>
        <dbReference type="SAM" id="Phobius"/>
    </source>
</evidence>
<proteinExistence type="predicted"/>
<sequence length="323" mass="36300">MSQRFPRRQPMTVTVSSILQSAIAVFGGLALYLFYQYGQYSQRRAKEAEAIQSRGVPPHEEASEVPPRKPSAEPSDKPSFAVRQVRILVFSLVGFQKAQCFFVMAVEVAALILISKTKNASSYIDAATTVPISSAGVVSVTLTLYALMRFGKSSWYIFIFSVCSWAFSLAEAISPAFNFTNYNWDEIHDPGALGSESCGLVGFWRLRIVIAAREVLYKILPPFIHSRIFWLVLEHIYITALFGWAFAIEFTDFGGLFKEHAIAINDWVFGQIVGVTFWLPNIVEFVYLQIRGRMEGASYKLVWPLRITAEPDNKTTYGDTNPT</sequence>
<feature type="compositionally biased region" description="Basic and acidic residues" evidence="1">
    <location>
        <begin position="57"/>
        <end position="76"/>
    </location>
</feature>
<name>A0A1W5DEE2_9LECA</name>
<keyword evidence="4" id="KW-1185">Reference proteome</keyword>
<feature type="region of interest" description="Disordered" evidence="1">
    <location>
        <begin position="49"/>
        <end position="77"/>
    </location>
</feature>
<keyword evidence="2" id="KW-1133">Transmembrane helix</keyword>
<protein>
    <submittedName>
        <fullName evidence="3">Uncharacterized protein</fullName>
    </submittedName>
</protein>
<reference evidence="4" key="1">
    <citation type="submission" date="2017-03" db="EMBL/GenBank/DDBJ databases">
        <authorList>
            <person name="Sharma R."/>
            <person name="Thines M."/>
        </authorList>
    </citation>
    <scope>NUCLEOTIDE SEQUENCE [LARGE SCALE GENOMIC DNA]</scope>
</reference>
<feature type="transmembrane region" description="Helical" evidence="2">
    <location>
        <begin position="268"/>
        <end position="290"/>
    </location>
</feature>
<feature type="transmembrane region" description="Helical" evidence="2">
    <location>
        <begin position="87"/>
        <end position="114"/>
    </location>
</feature>
<keyword evidence="2" id="KW-0812">Transmembrane</keyword>
<dbReference type="AlphaFoldDB" id="A0A1W5DEE2"/>
<feature type="transmembrane region" description="Helical" evidence="2">
    <location>
        <begin position="154"/>
        <end position="173"/>
    </location>
</feature>
<feature type="transmembrane region" description="Helical" evidence="2">
    <location>
        <begin position="126"/>
        <end position="148"/>
    </location>
</feature>
<keyword evidence="2" id="KW-0472">Membrane</keyword>
<accession>A0A1W5DEE2</accession>